<evidence type="ECO:0000259" key="2">
    <source>
        <dbReference type="PROSITE" id="PS50059"/>
    </source>
</evidence>
<dbReference type="InterPro" id="IPR001179">
    <property type="entry name" value="PPIase_FKBP_dom"/>
</dbReference>
<dbReference type="OrthoDB" id="1902587at2759"/>
<gene>
    <name evidence="3" type="ORF">PGLA1383_LOCUS29097</name>
</gene>
<dbReference type="EMBL" id="CAJNNV010025017">
    <property type="protein sequence ID" value="CAE8611293.1"/>
    <property type="molecule type" value="Genomic_DNA"/>
</dbReference>
<dbReference type="PROSITE" id="PS50059">
    <property type="entry name" value="FKBP_PPIASE"/>
    <property type="match status" value="1"/>
</dbReference>
<dbReference type="AlphaFoldDB" id="A0A813FL42"/>
<evidence type="ECO:0000313" key="3">
    <source>
        <dbReference type="EMBL" id="CAE8611293.1"/>
    </source>
</evidence>
<reference evidence="3" key="1">
    <citation type="submission" date="2021-02" db="EMBL/GenBank/DDBJ databases">
        <authorList>
            <person name="Dougan E. K."/>
            <person name="Rhodes N."/>
            <person name="Thang M."/>
            <person name="Chan C."/>
        </authorList>
    </citation>
    <scope>NUCLEOTIDE SEQUENCE</scope>
</reference>
<dbReference type="EC" id="5.2.1.8" evidence="1"/>
<organism evidence="3 4">
    <name type="scientific">Polarella glacialis</name>
    <name type="common">Dinoflagellate</name>
    <dbReference type="NCBI Taxonomy" id="89957"/>
    <lineage>
        <taxon>Eukaryota</taxon>
        <taxon>Sar</taxon>
        <taxon>Alveolata</taxon>
        <taxon>Dinophyceae</taxon>
        <taxon>Suessiales</taxon>
        <taxon>Suessiaceae</taxon>
        <taxon>Polarella</taxon>
    </lineage>
</organism>
<dbReference type="Proteomes" id="UP000654075">
    <property type="component" value="Unassembled WGS sequence"/>
</dbReference>
<comment type="caution">
    <text evidence="3">The sequence shown here is derived from an EMBL/GenBank/DDBJ whole genome shotgun (WGS) entry which is preliminary data.</text>
</comment>
<keyword evidence="4" id="KW-1185">Reference proteome</keyword>
<sequence>MAMAMTVRANSAPRRRSMLLSAGLAAGMAATALLVLTGLRARLPEAWLTPTPDGRRALLRNGVAAAGLTLLPQLPAFAADEKPLEIPPGYLPAGLFAKKVGEKVVTPNGLIYEALELGSSEEGPRFGPPKGQATVSVKFTAHTDSFDGPVFDSSQFRGSRRPNKVDFIECRLNVDATITNGLNEAIKLMKVGGKGQFVQPPELCYSAGKVAFESDELSSNVTGGVKIPAGSTLYYEVELVSIIKP</sequence>
<keyword evidence="1" id="KW-0413">Isomerase</keyword>
<name>A0A813FL42_POLGL</name>
<proteinExistence type="predicted"/>
<dbReference type="GO" id="GO:0003755">
    <property type="term" value="F:peptidyl-prolyl cis-trans isomerase activity"/>
    <property type="evidence" value="ECO:0007669"/>
    <property type="project" value="UniProtKB-KW"/>
</dbReference>
<feature type="domain" description="PPIase FKBP-type" evidence="2">
    <location>
        <begin position="132"/>
        <end position="243"/>
    </location>
</feature>
<evidence type="ECO:0000313" key="4">
    <source>
        <dbReference type="Proteomes" id="UP000654075"/>
    </source>
</evidence>
<dbReference type="Pfam" id="PF00254">
    <property type="entry name" value="FKBP_C"/>
    <property type="match status" value="1"/>
</dbReference>
<keyword evidence="1" id="KW-0697">Rotamase</keyword>
<dbReference type="Gene3D" id="3.10.50.40">
    <property type="match status" value="1"/>
</dbReference>
<protein>
    <recommendedName>
        <fullName evidence="1">peptidylprolyl isomerase</fullName>
        <ecNumber evidence="1">5.2.1.8</ecNumber>
    </recommendedName>
</protein>
<accession>A0A813FL42</accession>
<dbReference type="SUPFAM" id="SSF54534">
    <property type="entry name" value="FKBP-like"/>
    <property type="match status" value="1"/>
</dbReference>
<comment type="catalytic activity">
    <reaction evidence="1">
        <text>[protein]-peptidylproline (omega=180) = [protein]-peptidylproline (omega=0)</text>
        <dbReference type="Rhea" id="RHEA:16237"/>
        <dbReference type="Rhea" id="RHEA-COMP:10747"/>
        <dbReference type="Rhea" id="RHEA-COMP:10748"/>
        <dbReference type="ChEBI" id="CHEBI:83833"/>
        <dbReference type="ChEBI" id="CHEBI:83834"/>
        <dbReference type="EC" id="5.2.1.8"/>
    </reaction>
</comment>
<evidence type="ECO:0000256" key="1">
    <source>
        <dbReference type="PROSITE-ProRule" id="PRU00277"/>
    </source>
</evidence>
<dbReference type="InterPro" id="IPR046357">
    <property type="entry name" value="PPIase_dom_sf"/>
</dbReference>